<evidence type="ECO:0000313" key="2">
    <source>
        <dbReference type="Proteomes" id="UP000183076"/>
    </source>
</evidence>
<dbReference type="AlphaFoldDB" id="A0A1H3DKN5"/>
<gene>
    <name evidence="1" type="ORF">SAMN04488041_11112</name>
</gene>
<name>A0A1H3DKN5_9RHOB</name>
<dbReference type="Proteomes" id="UP000183076">
    <property type="component" value="Unassembled WGS sequence"/>
</dbReference>
<dbReference type="EMBL" id="FNNB01000011">
    <property type="protein sequence ID" value="SDX66194.1"/>
    <property type="molecule type" value="Genomic_DNA"/>
</dbReference>
<proteinExistence type="predicted"/>
<accession>A0A1H3DKN5</accession>
<dbReference type="STRING" id="60137.SAMN04488041_11112"/>
<evidence type="ECO:0000313" key="1">
    <source>
        <dbReference type="EMBL" id="SDX66194.1"/>
    </source>
</evidence>
<protein>
    <submittedName>
        <fullName evidence="1">Uncharacterized protein</fullName>
    </submittedName>
</protein>
<organism evidence="1 2">
    <name type="scientific">Sulfitobacter pontiacus</name>
    <dbReference type="NCBI Taxonomy" id="60137"/>
    <lineage>
        <taxon>Bacteria</taxon>
        <taxon>Pseudomonadati</taxon>
        <taxon>Pseudomonadota</taxon>
        <taxon>Alphaproteobacteria</taxon>
        <taxon>Rhodobacterales</taxon>
        <taxon>Roseobacteraceae</taxon>
        <taxon>Sulfitobacter</taxon>
    </lineage>
</organism>
<reference evidence="2" key="1">
    <citation type="submission" date="2016-10" db="EMBL/GenBank/DDBJ databases">
        <authorList>
            <person name="Varghese N."/>
            <person name="Submissions S."/>
        </authorList>
    </citation>
    <scope>NUCLEOTIDE SEQUENCE [LARGE SCALE GENOMIC DNA]</scope>
    <source>
        <strain evidence="2">DSM 10014</strain>
    </source>
</reference>
<sequence>MISAIVGICLLLVVTTDVVMSTLGVGANGPLAPRVARGTFCLVRCLPKQNWVHRVC</sequence>